<reference evidence="3" key="1">
    <citation type="submission" date="2019-03" db="EMBL/GenBank/DDBJ databases">
        <title>Lake Tanganyika Metagenome-Assembled Genomes (MAGs).</title>
        <authorList>
            <person name="Tran P."/>
        </authorList>
    </citation>
    <scope>NUCLEOTIDE SEQUENCE</scope>
    <source>
        <strain evidence="3">M_DeepCast_400m_m2_100</strain>
    </source>
</reference>
<dbReference type="GO" id="GO:0016757">
    <property type="term" value="F:glycosyltransferase activity"/>
    <property type="evidence" value="ECO:0007669"/>
    <property type="project" value="UniProtKB-KW"/>
</dbReference>
<name>A0A937X754_UNCEI</name>
<keyword evidence="1" id="KW-0328">Glycosyltransferase</keyword>
<evidence type="ECO:0000313" key="3">
    <source>
        <dbReference type="EMBL" id="MBM3316911.1"/>
    </source>
</evidence>
<dbReference type="Pfam" id="PF13692">
    <property type="entry name" value="Glyco_trans_1_4"/>
    <property type="match status" value="1"/>
</dbReference>
<dbReference type="PANTHER" id="PTHR12526">
    <property type="entry name" value="GLYCOSYLTRANSFERASE"/>
    <property type="match status" value="1"/>
</dbReference>
<keyword evidence="2" id="KW-0808">Transferase</keyword>
<dbReference type="Gene3D" id="3.40.50.2000">
    <property type="entry name" value="Glycogen Phosphorylase B"/>
    <property type="match status" value="1"/>
</dbReference>
<gene>
    <name evidence="3" type="ORF">FJY75_03570</name>
</gene>
<dbReference type="EMBL" id="VGIY01000055">
    <property type="protein sequence ID" value="MBM3316911.1"/>
    <property type="molecule type" value="Genomic_DNA"/>
</dbReference>
<evidence type="ECO:0000256" key="2">
    <source>
        <dbReference type="ARBA" id="ARBA00022679"/>
    </source>
</evidence>
<protein>
    <submittedName>
        <fullName evidence="3">Glycosyltransferase</fullName>
    </submittedName>
</protein>
<dbReference type="CDD" id="cd03801">
    <property type="entry name" value="GT4_PimA-like"/>
    <property type="match status" value="1"/>
</dbReference>
<dbReference type="AlphaFoldDB" id="A0A937X754"/>
<evidence type="ECO:0000256" key="1">
    <source>
        <dbReference type="ARBA" id="ARBA00022676"/>
    </source>
</evidence>
<accession>A0A937X754</accession>
<dbReference type="Proteomes" id="UP000748308">
    <property type="component" value="Unassembled WGS sequence"/>
</dbReference>
<comment type="caution">
    <text evidence="3">The sequence shown here is derived from an EMBL/GenBank/DDBJ whole genome shotgun (WGS) entry which is preliminary data.</text>
</comment>
<sequence length="432" mass="47476">MARILVVKPLFPYPPHQGTRRVSLGLLGDLAAAHEVVYLCQREQRDEERWIPEIERLGVRVVAPLMPNHLSPAHKAAYKAKNRLLSQLTGTPELALYWSNAVLRGSLARLGREFRPALTIIENWELYRLRRSIGRGLAALLAHDAAFQILARAAAADSDERSKARRLQRLAREKRLEVAAWRLYDAVLTLTESDRETVLEELREAARDDRGLSAGARAHAAALPLVQHLPVPVAEEFFAFERPAAARWRIGFLGTFRADFNRDALGYLLREIWPAVHQALPQAELIVAGNGYAGELRAQAEAAGARWLGFVADLRRFYERIDLLAVPLRFGGGVRIRILEALAAGVPVVATPIAAAGLGVSGGRQLLLAAGAGELVQATIGLLKDQELAAELGRAGRAWCAEHHGVQILRPRRLAAIQAILDLAGRAADRSR</sequence>
<dbReference type="PANTHER" id="PTHR12526:SF510">
    <property type="entry name" value="D-INOSITOL 3-PHOSPHATE GLYCOSYLTRANSFERASE"/>
    <property type="match status" value="1"/>
</dbReference>
<dbReference type="SUPFAM" id="SSF53756">
    <property type="entry name" value="UDP-Glycosyltransferase/glycogen phosphorylase"/>
    <property type="match status" value="1"/>
</dbReference>
<organism evidence="3 4">
    <name type="scientific">Eiseniibacteriota bacterium</name>
    <dbReference type="NCBI Taxonomy" id="2212470"/>
    <lineage>
        <taxon>Bacteria</taxon>
        <taxon>Candidatus Eiseniibacteriota</taxon>
    </lineage>
</organism>
<proteinExistence type="predicted"/>
<evidence type="ECO:0000313" key="4">
    <source>
        <dbReference type="Proteomes" id="UP000748308"/>
    </source>
</evidence>